<name>A0ACB6RDE8_9PLEO</name>
<dbReference type="Proteomes" id="UP000799755">
    <property type="component" value="Unassembled WGS sequence"/>
</dbReference>
<proteinExistence type="predicted"/>
<organism evidence="1 2">
    <name type="scientific">Lindgomyces ingoldianus</name>
    <dbReference type="NCBI Taxonomy" id="673940"/>
    <lineage>
        <taxon>Eukaryota</taxon>
        <taxon>Fungi</taxon>
        <taxon>Dikarya</taxon>
        <taxon>Ascomycota</taxon>
        <taxon>Pezizomycotina</taxon>
        <taxon>Dothideomycetes</taxon>
        <taxon>Pleosporomycetidae</taxon>
        <taxon>Pleosporales</taxon>
        <taxon>Lindgomycetaceae</taxon>
        <taxon>Lindgomyces</taxon>
    </lineage>
</organism>
<evidence type="ECO:0000313" key="1">
    <source>
        <dbReference type="EMBL" id="KAF2476511.1"/>
    </source>
</evidence>
<sequence length="583" mass="63783">MPIPSLASSLKPRGQISKAKDAPPTAESSRLPHAEHLVRKDLEASIIAHPLTRHPQSSSIPHPNAAEGVKRRSFLPQRGDMKPVLRKNGPSNASIPPRDPEQHSQDLVDSSRISASTTSSQIASMQGLKQVRSRPQSMYQTSSIHTTQETEESGLRPSRSTRPPDAGRKASVSQPTGLDRSQSLRKLGIPMQSAQSTNSRGHSRTLSTSTVIGSRKESSHPRTLVERPKSLFVAPSQRTIAANSVSVDDASHGTKSSARLAALKRTASTRSKPEATDSSDSAGPDCDVQFPTNNGRRREPIKEESKKQARPAFSTLQQHFTPRKTGKAPTSSFLHPPASDPSVCALPPEIICIQAELLQLHILHEASARTNRHWEVSARRKLHSKFDEVASLYQVMRDNERQGQEQTNIQALREWSSANSSFGLVEHIQLLSGPLHDLPTLIDPSGRFTRLVDEFTRWIAWVEDIWATRKGTAKEQGVGLGSTEGLGGSWRAENAALTRKVTGFLRDLDRLTQPAPGSSIASIVSTCKELLTGMLGELRTMQTIETGVVAKEKDWVEGRLKAIAQDIETHLVPTSEGNAAWRI</sequence>
<reference evidence="1" key="1">
    <citation type="journal article" date="2020" name="Stud. Mycol.">
        <title>101 Dothideomycetes genomes: a test case for predicting lifestyles and emergence of pathogens.</title>
        <authorList>
            <person name="Haridas S."/>
            <person name="Albert R."/>
            <person name="Binder M."/>
            <person name="Bloem J."/>
            <person name="Labutti K."/>
            <person name="Salamov A."/>
            <person name="Andreopoulos B."/>
            <person name="Baker S."/>
            <person name="Barry K."/>
            <person name="Bills G."/>
            <person name="Bluhm B."/>
            <person name="Cannon C."/>
            <person name="Castanera R."/>
            <person name="Culley D."/>
            <person name="Daum C."/>
            <person name="Ezra D."/>
            <person name="Gonzalez J."/>
            <person name="Henrissat B."/>
            <person name="Kuo A."/>
            <person name="Liang C."/>
            <person name="Lipzen A."/>
            <person name="Lutzoni F."/>
            <person name="Magnuson J."/>
            <person name="Mondo S."/>
            <person name="Nolan M."/>
            <person name="Ohm R."/>
            <person name="Pangilinan J."/>
            <person name="Park H.-J."/>
            <person name="Ramirez L."/>
            <person name="Alfaro M."/>
            <person name="Sun H."/>
            <person name="Tritt A."/>
            <person name="Yoshinaga Y."/>
            <person name="Zwiers L.-H."/>
            <person name="Turgeon B."/>
            <person name="Goodwin S."/>
            <person name="Spatafora J."/>
            <person name="Crous P."/>
            <person name="Grigoriev I."/>
        </authorList>
    </citation>
    <scope>NUCLEOTIDE SEQUENCE</scope>
    <source>
        <strain evidence="1">ATCC 200398</strain>
    </source>
</reference>
<comment type="caution">
    <text evidence="1">The sequence shown here is derived from an EMBL/GenBank/DDBJ whole genome shotgun (WGS) entry which is preliminary data.</text>
</comment>
<accession>A0ACB6RDE8</accession>
<evidence type="ECO:0000313" key="2">
    <source>
        <dbReference type="Proteomes" id="UP000799755"/>
    </source>
</evidence>
<dbReference type="EMBL" id="MU003494">
    <property type="protein sequence ID" value="KAF2476511.1"/>
    <property type="molecule type" value="Genomic_DNA"/>
</dbReference>
<protein>
    <submittedName>
        <fullName evidence="1">Uncharacterized protein</fullName>
    </submittedName>
</protein>
<keyword evidence="2" id="KW-1185">Reference proteome</keyword>
<gene>
    <name evidence="1" type="ORF">BDR25DRAFT_309895</name>
</gene>